<dbReference type="AlphaFoldDB" id="M5RC93"/>
<organism evidence="2 3">
    <name type="scientific">Rhodopirellula maiorica SM1</name>
    <dbReference type="NCBI Taxonomy" id="1265738"/>
    <lineage>
        <taxon>Bacteria</taxon>
        <taxon>Pseudomonadati</taxon>
        <taxon>Planctomycetota</taxon>
        <taxon>Planctomycetia</taxon>
        <taxon>Pirellulales</taxon>
        <taxon>Pirellulaceae</taxon>
        <taxon>Novipirellula</taxon>
    </lineage>
</organism>
<dbReference type="Proteomes" id="UP000011991">
    <property type="component" value="Unassembled WGS sequence"/>
</dbReference>
<dbReference type="GO" id="GO:0004519">
    <property type="term" value="F:endonuclease activity"/>
    <property type="evidence" value="ECO:0007669"/>
    <property type="project" value="UniProtKB-KW"/>
</dbReference>
<evidence type="ECO:0000313" key="3">
    <source>
        <dbReference type="Proteomes" id="UP000011991"/>
    </source>
</evidence>
<gene>
    <name evidence="2" type="ORF">RMSM_05982</name>
</gene>
<keyword evidence="2" id="KW-0378">Hydrolase</keyword>
<comment type="caution">
    <text evidence="2">The sequence shown here is derived from an EMBL/GenBank/DDBJ whole genome shotgun (WGS) entry which is preliminary data.</text>
</comment>
<keyword evidence="2" id="KW-0540">Nuclease</keyword>
<name>M5RC93_9BACT</name>
<keyword evidence="3" id="KW-1185">Reference proteome</keyword>
<proteinExistence type="predicted"/>
<dbReference type="RefSeq" id="WP_008704842.1">
    <property type="nucleotide sequence ID" value="NZ_ANOG01000863.1"/>
</dbReference>
<sequence length="381" mass="43648">MPFLYKLDSPSTRTPSTRARALDRETTTDERTAVGLLRLREKLAEQVPKRTINETLLLATWNIRDFDNAKYGFRSDESMYYIAEILSHFDLVAVQEVNADLKALNRLTAILGDWWKVLITDVTAGAAGNRERSAIIYDSRKVIFGGLAGEIVIPDKKLPDRTLQPQRQLARTPFLCGFESGYLRFMLSTVHIYYGKSVSVDPTRLEEIEVLSQFLAKHVTDKHAWARNLVLLGDFNIFSTDDETFKAIEEAGFFIPPQFRDVTSNAAGGKHFDQMAFISKAYDSDVVQNRVGTSKAGVFNFFEHVYRDDEAPTYRPEMGPSYEKKSSGELRSDREKHNYYKQWRTHQISDHFPLWLELKIDFGEEYLRRIAGTESSVASKE</sequence>
<evidence type="ECO:0000256" key="1">
    <source>
        <dbReference type="SAM" id="MobiDB-lite"/>
    </source>
</evidence>
<dbReference type="PATRIC" id="fig|1265738.3.peg.5972"/>
<dbReference type="CDD" id="cd10283">
    <property type="entry name" value="MnuA_DNase1-like"/>
    <property type="match status" value="1"/>
</dbReference>
<reference evidence="2 3" key="1">
    <citation type="journal article" date="2013" name="Mar. Genomics">
        <title>Expression of sulfatases in Rhodopirellula baltica and the diversity of sulfatases in the genus Rhodopirellula.</title>
        <authorList>
            <person name="Wegner C.E."/>
            <person name="Richter-Heitmann T."/>
            <person name="Klindworth A."/>
            <person name="Klockow C."/>
            <person name="Richter M."/>
            <person name="Achstetter T."/>
            <person name="Glockner F.O."/>
            <person name="Harder J."/>
        </authorList>
    </citation>
    <scope>NUCLEOTIDE SEQUENCE [LARGE SCALE GENOMIC DNA]</scope>
    <source>
        <strain evidence="2 3">SM1</strain>
    </source>
</reference>
<dbReference type="InterPro" id="IPR036691">
    <property type="entry name" value="Endo/exonu/phosph_ase_sf"/>
</dbReference>
<keyword evidence="2" id="KW-0255">Endonuclease</keyword>
<feature type="region of interest" description="Disordered" evidence="1">
    <location>
        <begin position="1"/>
        <end position="26"/>
    </location>
</feature>
<protein>
    <submittedName>
        <fullName evidence="2">Endonuclease/exonuclease/phosphatase family protein</fullName>
    </submittedName>
</protein>
<accession>M5RC93</accession>
<dbReference type="SUPFAM" id="SSF56219">
    <property type="entry name" value="DNase I-like"/>
    <property type="match status" value="1"/>
</dbReference>
<dbReference type="Gene3D" id="3.60.10.10">
    <property type="entry name" value="Endonuclease/exonuclease/phosphatase"/>
    <property type="match status" value="1"/>
</dbReference>
<dbReference type="GO" id="GO:0004527">
    <property type="term" value="F:exonuclease activity"/>
    <property type="evidence" value="ECO:0007669"/>
    <property type="project" value="UniProtKB-KW"/>
</dbReference>
<evidence type="ECO:0000313" key="2">
    <source>
        <dbReference type="EMBL" id="EMI17108.1"/>
    </source>
</evidence>
<keyword evidence="2" id="KW-0269">Exonuclease</keyword>
<dbReference type="EMBL" id="ANOG01000863">
    <property type="protein sequence ID" value="EMI17108.1"/>
    <property type="molecule type" value="Genomic_DNA"/>
</dbReference>